<dbReference type="Proteomes" id="UP001161017">
    <property type="component" value="Unassembled WGS sequence"/>
</dbReference>
<evidence type="ECO:0000313" key="3">
    <source>
        <dbReference type="Proteomes" id="UP001161017"/>
    </source>
</evidence>
<dbReference type="AlphaFoldDB" id="A0AA43TYN3"/>
<feature type="compositionally biased region" description="Basic and acidic residues" evidence="1">
    <location>
        <begin position="37"/>
        <end position="59"/>
    </location>
</feature>
<proteinExistence type="predicted"/>
<feature type="region of interest" description="Disordered" evidence="1">
    <location>
        <begin position="1"/>
        <end position="79"/>
    </location>
</feature>
<organism evidence="2 3">
    <name type="scientific">Ramalina farinacea</name>
    <dbReference type="NCBI Taxonomy" id="258253"/>
    <lineage>
        <taxon>Eukaryota</taxon>
        <taxon>Fungi</taxon>
        <taxon>Dikarya</taxon>
        <taxon>Ascomycota</taxon>
        <taxon>Pezizomycotina</taxon>
        <taxon>Lecanoromycetes</taxon>
        <taxon>OSLEUM clade</taxon>
        <taxon>Lecanoromycetidae</taxon>
        <taxon>Lecanorales</taxon>
        <taxon>Lecanorineae</taxon>
        <taxon>Ramalinaceae</taxon>
        <taxon>Ramalina</taxon>
    </lineage>
</organism>
<reference evidence="2" key="1">
    <citation type="journal article" date="2023" name="Genome Biol. Evol.">
        <title>First Whole Genome Sequence and Flow Cytometry Genome Size Data for the Lichen-Forming Fungus Ramalina farinacea (Ascomycota).</title>
        <authorList>
            <person name="Llewellyn T."/>
            <person name="Mian S."/>
            <person name="Hill R."/>
            <person name="Leitch I.J."/>
            <person name="Gaya E."/>
        </authorList>
    </citation>
    <scope>NUCLEOTIDE SEQUENCE</scope>
    <source>
        <strain evidence="2">LIQ254RAFAR</strain>
    </source>
</reference>
<evidence type="ECO:0000313" key="2">
    <source>
        <dbReference type="EMBL" id="MDI1489332.1"/>
    </source>
</evidence>
<sequence>MPAGFPNIRHDPTKPDAQAILRARQQQQQSQSSSSSSERKSKYQFPIEKDDRKSTKEVDSQSVNTQSSRTGLLGRMTKR</sequence>
<dbReference type="EMBL" id="JAPUFD010000009">
    <property type="protein sequence ID" value="MDI1489332.1"/>
    <property type="molecule type" value="Genomic_DNA"/>
</dbReference>
<feature type="compositionally biased region" description="Low complexity" evidence="1">
    <location>
        <begin position="25"/>
        <end position="36"/>
    </location>
</feature>
<keyword evidence="3" id="KW-1185">Reference proteome</keyword>
<protein>
    <submittedName>
        <fullName evidence="2">Uncharacterized protein</fullName>
    </submittedName>
</protein>
<comment type="caution">
    <text evidence="2">The sequence shown here is derived from an EMBL/GenBank/DDBJ whole genome shotgun (WGS) entry which is preliminary data.</text>
</comment>
<evidence type="ECO:0000256" key="1">
    <source>
        <dbReference type="SAM" id="MobiDB-lite"/>
    </source>
</evidence>
<name>A0AA43TYN3_9LECA</name>
<accession>A0AA43TYN3</accession>
<gene>
    <name evidence="2" type="ORF">OHK93_008610</name>
</gene>
<feature type="compositionally biased region" description="Polar residues" evidence="1">
    <location>
        <begin position="60"/>
        <end position="70"/>
    </location>
</feature>